<evidence type="ECO:0000256" key="2">
    <source>
        <dbReference type="ARBA" id="ARBA00009012"/>
    </source>
</evidence>
<feature type="transmembrane region" description="Helical" evidence="7">
    <location>
        <begin position="74"/>
        <end position="99"/>
    </location>
</feature>
<reference evidence="8" key="1">
    <citation type="submission" date="2020-11" db="EMBL/GenBank/DDBJ databases">
        <authorList>
            <person name="Tran Van P."/>
        </authorList>
    </citation>
    <scope>NUCLEOTIDE SEQUENCE</scope>
</reference>
<evidence type="ECO:0000256" key="5">
    <source>
        <dbReference type="ARBA" id="ARBA00022989"/>
    </source>
</evidence>
<feature type="transmembrane region" description="Helical" evidence="7">
    <location>
        <begin position="7"/>
        <end position="24"/>
    </location>
</feature>
<dbReference type="InterPro" id="IPR002794">
    <property type="entry name" value="DUF92_TMEM19"/>
</dbReference>
<protein>
    <recommendedName>
        <fullName evidence="3">Transmembrane protein 19</fullName>
    </recommendedName>
</protein>
<evidence type="ECO:0000256" key="1">
    <source>
        <dbReference type="ARBA" id="ARBA00004141"/>
    </source>
</evidence>
<dbReference type="GO" id="GO:0016020">
    <property type="term" value="C:membrane"/>
    <property type="evidence" value="ECO:0007669"/>
    <property type="project" value="UniProtKB-SubCell"/>
</dbReference>
<keyword evidence="6 7" id="KW-0472">Membrane</keyword>
<evidence type="ECO:0000313" key="9">
    <source>
        <dbReference type="Proteomes" id="UP000759131"/>
    </source>
</evidence>
<evidence type="ECO:0000256" key="4">
    <source>
        <dbReference type="ARBA" id="ARBA00022692"/>
    </source>
</evidence>
<comment type="similarity">
    <text evidence="2">Belongs to the TMEM19 family.</text>
</comment>
<dbReference type="EMBL" id="OC863375">
    <property type="protein sequence ID" value="CAD7630953.1"/>
    <property type="molecule type" value="Genomic_DNA"/>
</dbReference>
<dbReference type="AlphaFoldDB" id="A0A7R9Q3J5"/>
<dbReference type="PANTHER" id="PTHR13353">
    <property type="entry name" value="TRANSMEMBRANE PROTEIN 19"/>
    <property type="match status" value="1"/>
</dbReference>
<comment type="subcellular location">
    <subcellularLocation>
        <location evidence="1">Membrane</location>
        <topology evidence="1">Multi-pass membrane protein</topology>
    </subcellularLocation>
</comment>
<feature type="transmembrane region" description="Helical" evidence="7">
    <location>
        <begin position="127"/>
        <end position="146"/>
    </location>
</feature>
<feature type="non-terminal residue" evidence="8">
    <location>
        <position position="1"/>
    </location>
</feature>
<evidence type="ECO:0000313" key="8">
    <source>
        <dbReference type="EMBL" id="CAD7630953.1"/>
    </source>
</evidence>
<proteinExistence type="inferred from homology"/>
<dbReference type="EMBL" id="CAJPIZ010008800">
    <property type="protein sequence ID" value="CAG2111383.1"/>
    <property type="molecule type" value="Genomic_DNA"/>
</dbReference>
<evidence type="ECO:0000256" key="6">
    <source>
        <dbReference type="ARBA" id="ARBA00023136"/>
    </source>
</evidence>
<name>A0A7R9Q3J5_9ACAR</name>
<evidence type="ECO:0000256" key="7">
    <source>
        <dbReference type="SAM" id="Phobius"/>
    </source>
</evidence>
<sequence>MCITIRIILAVFLPASLFLSILFPNPSNGVSGHTSPFRYLLSLSIPAFIGWKALNKKSLDLSGFITCKTYHHSIYTMVCGFVLTLSNYCFTVSLLVFFVSSSKATKYKSERKREIEVDYKEGGQRNWVQVISNGGVATLLAIFYLLQN</sequence>
<keyword evidence="9" id="KW-1185">Reference proteome</keyword>
<accession>A0A7R9Q3J5</accession>
<organism evidence="8">
    <name type="scientific">Medioppia subpectinata</name>
    <dbReference type="NCBI Taxonomy" id="1979941"/>
    <lineage>
        <taxon>Eukaryota</taxon>
        <taxon>Metazoa</taxon>
        <taxon>Ecdysozoa</taxon>
        <taxon>Arthropoda</taxon>
        <taxon>Chelicerata</taxon>
        <taxon>Arachnida</taxon>
        <taxon>Acari</taxon>
        <taxon>Acariformes</taxon>
        <taxon>Sarcoptiformes</taxon>
        <taxon>Oribatida</taxon>
        <taxon>Brachypylina</taxon>
        <taxon>Oppioidea</taxon>
        <taxon>Oppiidae</taxon>
        <taxon>Medioppia</taxon>
    </lineage>
</organism>
<dbReference type="Pfam" id="PF01940">
    <property type="entry name" value="DUF92"/>
    <property type="match status" value="1"/>
</dbReference>
<keyword evidence="4 7" id="KW-0812">Transmembrane</keyword>
<keyword evidence="5 7" id="KW-1133">Transmembrane helix</keyword>
<dbReference type="OrthoDB" id="30881at2759"/>
<gene>
    <name evidence="8" type="ORF">OSB1V03_LOCUS11364</name>
</gene>
<dbReference type="PANTHER" id="PTHR13353:SF5">
    <property type="entry name" value="TRANSMEMBRANE PROTEIN 19"/>
    <property type="match status" value="1"/>
</dbReference>
<dbReference type="Proteomes" id="UP000759131">
    <property type="component" value="Unassembled WGS sequence"/>
</dbReference>
<evidence type="ECO:0000256" key="3">
    <source>
        <dbReference type="ARBA" id="ARBA00014258"/>
    </source>
</evidence>
<feature type="transmembrane region" description="Helical" evidence="7">
    <location>
        <begin position="36"/>
        <end position="54"/>
    </location>
</feature>